<comment type="similarity">
    <text evidence="2">Belongs to the insect beta-1,3-glucan binding protein family.</text>
</comment>
<keyword evidence="6" id="KW-0391">Immunity</keyword>
<reference evidence="11" key="2">
    <citation type="submission" date="2021-08" db="EMBL/GenBank/DDBJ databases">
        <authorList>
            <person name="Eriksson T."/>
        </authorList>
    </citation>
    <scope>NUCLEOTIDE SEQUENCE</scope>
    <source>
        <strain evidence="11">Stoneville</strain>
        <tissue evidence="11">Whole head</tissue>
    </source>
</reference>
<evidence type="ECO:0000256" key="5">
    <source>
        <dbReference type="ARBA" id="ARBA00022729"/>
    </source>
</evidence>
<dbReference type="InterPro" id="IPR000757">
    <property type="entry name" value="Beta-glucanase-like"/>
</dbReference>
<dbReference type="FunFam" id="2.60.40.2140:FF:000001">
    <property type="entry name" value="Beta-1,3-glucan-binding protein"/>
    <property type="match status" value="1"/>
</dbReference>
<feature type="domain" description="CBM39" evidence="10">
    <location>
        <begin position="19"/>
        <end position="123"/>
    </location>
</feature>
<dbReference type="EMBL" id="JABDTM020024010">
    <property type="protein sequence ID" value="KAH0814700.1"/>
    <property type="molecule type" value="Genomic_DNA"/>
</dbReference>
<sequence>MKVLVVFIFCLVRSTFGQFEVPDALVEVFRPRGLRVSIPDQQGIKLFAFHGKINEEMNGREGGTFSRDILKAKNGRWTFYDANARLKEGDILYYWTYVDYFDGKNKLGYPNDDQKFVVKQLLDKDGAAPSVTSPTVTTAPPQEHTTLESGCKASVTTKVNGRVCAGEQIFHEDFTTFGTNIWTPEVKFADKPDYEFVFYRAGPPNLQVKHHRLTIRPVPSDAVFGEGFVSRREKVNLAPACTGVPGSIECVQTPGAFLILPPVTSAQISTKGKWSFKYGKVEIRAKLPKGDWIYPELYLNPVNEEYGPGYASGQIRIAFSGGNEDLCRDLRGGCILGSSPAARNYAVKNIVKNSGSWSDDFHKFIVIWKPDQITMMVDDQVYGNIYPPEGGFVSEAYNLDLVNVERWRGGTSFAPFDKEMYLVLGVGVGGHCFEDRSDATKPWTNNDPKSQKKFYQAAAQWGATWSNASRLEVDYVKVWAL</sequence>
<keyword evidence="3" id="KW-0964">Secreted</keyword>
<dbReference type="InterPro" id="IPR035806">
    <property type="entry name" value="GH16_GRP_C"/>
</dbReference>
<dbReference type="PANTHER" id="PTHR10963">
    <property type="entry name" value="GLYCOSYL HYDROLASE-RELATED"/>
    <property type="match status" value="1"/>
</dbReference>
<dbReference type="PANTHER" id="PTHR10963:SF60">
    <property type="entry name" value="GRAM-NEGATIVE BACTERIA-BINDING PROTEIN 1-RELATED"/>
    <property type="match status" value="1"/>
</dbReference>
<dbReference type="InterPro" id="IPR031756">
    <property type="entry name" value="BGBP_N"/>
</dbReference>
<feature type="domain" description="GH16" evidence="9">
    <location>
        <begin position="211"/>
        <end position="481"/>
    </location>
</feature>
<dbReference type="GO" id="GO:0005975">
    <property type="term" value="P:carbohydrate metabolic process"/>
    <property type="evidence" value="ECO:0007669"/>
    <property type="project" value="InterPro"/>
</dbReference>
<keyword evidence="5 8" id="KW-0732">Signal</keyword>
<evidence type="ECO:0000256" key="7">
    <source>
        <dbReference type="ARBA" id="ARBA00023180"/>
    </source>
</evidence>
<dbReference type="PROSITE" id="PS51762">
    <property type="entry name" value="GH16_2"/>
    <property type="match status" value="1"/>
</dbReference>
<dbReference type="Gene3D" id="2.60.40.2140">
    <property type="entry name" value="Beta-1,3-glucan-recognition protein, N-terminal domain"/>
    <property type="match status" value="1"/>
</dbReference>
<dbReference type="GO" id="GO:0030246">
    <property type="term" value="F:carbohydrate binding"/>
    <property type="evidence" value="ECO:0007669"/>
    <property type="project" value="InterPro"/>
</dbReference>
<evidence type="ECO:0000256" key="1">
    <source>
        <dbReference type="ARBA" id="ARBA00004613"/>
    </source>
</evidence>
<proteinExistence type="inferred from homology"/>
<evidence type="ECO:0000256" key="4">
    <source>
        <dbReference type="ARBA" id="ARBA00022588"/>
    </source>
</evidence>
<dbReference type="Gene3D" id="2.60.120.200">
    <property type="match status" value="1"/>
</dbReference>
<evidence type="ECO:0000313" key="11">
    <source>
        <dbReference type="EMBL" id="KAH0814700.1"/>
    </source>
</evidence>
<protein>
    <recommendedName>
        <fullName evidence="13">Beta-1,3-glucan recognition protein</fullName>
    </recommendedName>
</protein>
<gene>
    <name evidence="11" type="ORF">GEV33_008092</name>
</gene>
<dbReference type="Pfam" id="PF00722">
    <property type="entry name" value="Glyco_hydro_16"/>
    <property type="match status" value="1"/>
</dbReference>
<dbReference type="GO" id="GO:0005576">
    <property type="term" value="C:extracellular region"/>
    <property type="evidence" value="ECO:0007669"/>
    <property type="project" value="UniProtKB-SubCell"/>
</dbReference>
<comment type="subcellular location">
    <subcellularLocation>
        <location evidence="1">Secreted</location>
    </subcellularLocation>
</comment>
<evidence type="ECO:0008006" key="13">
    <source>
        <dbReference type="Google" id="ProtNLM"/>
    </source>
</evidence>
<evidence type="ECO:0000313" key="12">
    <source>
        <dbReference type="Proteomes" id="UP000719412"/>
    </source>
</evidence>
<comment type="caution">
    <text evidence="11">The sequence shown here is derived from an EMBL/GenBank/DDBJ whole genome shotgun (WGS) entry which is preliminary data.</text>
</comment>
<dbReference type="Pfam" id="PF15886">
    <property type="entry name" value="CBM39"/>
    <property type="match status" value="1"/>
</dbReference>
<dbReference type="Proteomes" id="UP000719412">
    <property type="component" value="Unassembled WGS sequence"/>
</dbReference>
<evidence type="ECO:0000259" key="10">
    <source>
        <dbReference type="PROSITE" id="PS51969"/>
    </source>
</evidence>
<dbReference type="CDD" id="cd02179">
    <property type="entry name" value="GH16_beta_GRP"/>
    <property type="match status" value="1"/>
</dbReference>
<keyword evidence="4" id="KW-0399">Innate immunity</keyword>
<dbReference type="InterPro" id="IPR043030">
    <property type="entry name" value="BGBP_N_sf"/>
</dbReference>
<reference evidence="11" key="1">
    <citation type="journal article" date="2020" name="J Insects Food Feed">
        <title>The yellow mealworm (Tenebrio molitor) genome: a resource for the emerging insects as food and feed industry.</title>
        <authorList>
            <person name="Eriksson T."/>
            <person name="Andere A."/>
            <person name="Kelstrup H."/>
            <person name="Emery V."/>
            <person name="Picard C."/>
        </authorList>
    </citation>
    <scope>NUCLEOTIDE SEQUENCE</scope>
    <source>
        <strain evidence="11">Stoneville</strain>
        <tissue evidence="11">Whole head</tissue>
    </source>
</reference>
<keyword evidence="12" id="KW-1185">Reference proteome</keyword>
<name>A0A8J6LB69_TENMO</name>
<dbReference type="SUPFAM" id="SSF49899">
    <property type="entry name" value="Concanavalin A-like lectins/glucanases"/>
    <property type="match status" value="1"/>
</dbReference>
<evidence type="ECO:0000256" key="6">
    <source>
        <dbReference type="ARBA" id="ARBA00022859"/>
    </source>
</evidence>
<dbReference type="GO" id="GO:0004553">
    <property type="term" value="F:hydrolase activity, hydrolyzing O-glycosyl compounds"/>
    <property type="evidence" value="ECO:0007669"/>
    <property type="project" value="InterPro"/>
</dbReference>
<feature type="chain" id="PRO_5035145317" description="Beta-1,3-glucan recognition protein" evidence="8">
    <location>
        <begin position="18"/>
        <end position="481"/>
    </location>
</feature>
<dbReference type="InterPro" id="IPR050546">
    <property type="entry name" value="Glycosyl_Hydrlase_16"/>
</dbReference>
<dbReference type="FunFam" id="2.60.120.200:FF:000235">
    <property type="entry name" value="Beta-1,3-glucan-binding protein"/>
    <property type="match status" value="1"/>
</dbReference>
<dbReference type="GO" id="GO:0045088">
    <property type="term" value="P:regulation of innate immune response"/>
    <property type="evidence" value="ECO:0007669"/>
    <property type="project" value="UniProtKB-ARBA"/>
</dbReference>
<dbReference type="GO" id="GO:0045087">
    <property type="term" value="P:innate immune response"/>
    <property type="evidence" value="ECO:0007669"/>
    <property type="project" value="UniProtKB-KW"/>
</dbReference>
<evidence type="ECO:0000256" key="8">
    <source>
        <dbReference type="SAM" id="SignalP"/>
    </source>
</evidence>
<organism evidence="11 12">
    <name type="scientific">Tenebrio molitor</name>
    <name type="common">Yellow mealworm beetle</name>
    <dbReference type="NCBI Taxonomy" id="7067"/>
    <lineage>
        <taxon>Eukaryota</taxon>
        <taxon>Metazoa</taxon>
        <taxon>Ecdysozoa</taxon>
        <taxon>Arthropoda</taxon>
        <taxon>Hexapoda</taxon>
        <taxon>Insecta</taxon>
        <taxon>Pterygota</taxon>
        <taxon>Neoptera</taxon>
        <taxon>Endopterygota</taxon>
        <taxon>Coleoptera</taxon>
        <taxon>Polyphaga</taxon>
        <taxon>Cucujiformia</taxon>
        <taxon>Tenebrionidae</taxon>
        <taxon>Tenebrio</taxon>
    </lineage>
</organism>
<keyword evidence="7" id="KW-0325">Glycoprotein</keyword>
<dbReference type="PROSITE" id="PS51969">
    <property type="entry name" value="CBM39"/>
    <property type="match status" value="1"/>
</dbReference>
<accession>A0A8J6LB69</accession>
<dbReference type="AlphaFoldDB" id="A0A8J6LB69"/>
<evidence type="ECO:0000256" key="2">
    <source>
        <dbReference type="ARBA" id="ARBA00008781"/>
    </source>
</evidence>
<evidence type="ECO:0000259" key="9">
    <source>
        <dbReference type="PROSITE" id="PS51762"/>
    </source>
</evidence>
<dbReference type="InterPro" id="IPR013320">
    <property type="entry name" value="ConA-like_dom_sf"/>
</dbReference>
<feature type="signal peptide" evidence="8">
    <location>
        <begin position="1"/>
        <end position="17"/>
    </location>
</feature>
<evidence type="ECO:0000256" key="3">
    <source>
        <dbReference type="ARBA" id="ARBA00022525"/>
    </source>
</evidence>